<dbReference type="Proteomes" id="UP000077755">
    <property type="component" value="Chromosome 4"/>
</dbReference>
<organism evidence="9 10">
    <name type="scientific">Daucus carota subsp. sativus</name>
    <name type="common">Carrot</name>
    <dbReference type="NCBI Taxonomy" id="79200"/>
    <lineage>
        <taxon>Eukaryota</taxon>
        <taxon>Viridiplantae</taxon>
        <taxon>Streptophyta</taxon>
        <taxon>Embryophyta</taxon>
        <taxon>Tracheophyta</taxon>
        <taxon>Spermatophyta</taxon>
        <taxon>Magnoliopsida</taxon>
        <taxon>eudicotyledons</taxon>
        <taxon>Gunneridae</taxon>
        <taxon>Pentapetalae</taxon>
        <taxon>asterids</taxon>
        <taxon>campanulids</taxon>
        <taxon>Apiales</taxon>
        <taxon>Apiaceae</taxon>
        <taxon>Apioideae</taxon>
        <taxon>Scandiceae</taxon>
        <taxon>Daucinae</taxon>
        <taxon>Daucus</taxon>
        <taxon>Daucus sect. Daucus</taxon>
    </lineage>
</organism>
<accession>A0AAF0X1S4</accession>
<evidence type="ECO:0000256" key="4">
    <source>
        <dbReference type="ARBA" id="ARBA00023027"/>
    </source>
</evidence>
<evidence type="ECO:0000256" key="1">
    <source>
        <dbReference type="ARBA" id="ARBA00012612"/>
    </source>
</evidence>
<reference evidence="9" key="2">
    <citation type="submission" date="2022-03" db="EMBL/GenBank/DDBJ databases">
        <title>Draft title - Genomic analysis of global carrot germplasm unveils the trajectory of domestication and the origin of high carotenoid orange carrot.</title>
        <authorList>
            <person name="Iorizzo M."/>
            <person name="Ellison S."/>
            <person name="Senalik D."/>
            <person name="Macko-Podgorni A."/>
            <person name="Grzebelus D."/>
            <person name="Bostan H."/>
            <person name="Rolling W."/>
            <person name="Curaba J."/>
            <person name="Simon P."/>
        </authorList>
    </citation>
    <scope>NUCLEOTIDE SEQUENCE</scope>
    <source>
        <tissue evidence="9">Leaf</tissue>
    </source>
</reference>
<keyword evidence="10" id="KW-1185">Reference proteome</keyword>
<feature type="compositionally biased region" description="Basic residues" evidence="7">
    <location>
        <begin position="77"/>
        <end position="90"/>
    </location>
</feature>
<feature type="region of interest" description="Disordered" evidence="7">
    <location>
        <begin position="1"/>
        <end position="90"/>
    </location>
</feature>
<feature type="compositionally biased region" description="Basic and acidic residues" evidence="7">
    <location>
        <begin position="64"/>
        <end position="76"/>
    </location>
</feature>
<keyword evidence="2" id="KW-0677">Repeat</keyword>
<evidence type="ECO:0000256" key="2">
    <source>
        <dbReference type="ARBA" id="ARBA00022737"/>
    </source>
</evidence>
<dbReference type="Gene3D" id="3.40.30.10">
    <property type="entry name" value="Glutaredoxin"/>
    <property type="match status" value="3"/>
</dbReference>
<dbReference type="GO" id="GO:0047134">
    <property type="term" value="F:protein-disulfide reductase [NAD(P)H] activity"/>
    <property type="evidence" value="ECO:0007669"/>
    <property type="project" value="UniProtKB-EC"/>
</dbReference>
<dbReference type="AlphaFoldDB" id="A0AAF0X1S4"/>
<dbReference type="InterPro" id="IPR012336">
    <property type="entry name" value="Thioredoxin-like_fold"/>
</dbReference>
<feature type="domain" description="Thioredoxin-like fold" evidence="8">
    <location>
        <begin position="347"/>
        <end position="453"/>
    </location>
</feature>
<keyword evidence="4" id="KW-0520">NAD</keyword>
<dbReference type="Pfam" id="PF13905">
    <property type="entry name" value="Thioredoxin_8"/>
    <property type="match status" value="1"/>
</dbReference>
<evidence type="ECO:0000313" key="9">
    <source>
        <dbReference type="EMBL" id="WOG99066.1"/>
    </source>
</evidence>
<evidence type="ECO:0000259" key="8">
    <source>
        <dbReference type="Pfam" id="PF13905"/>
    </source>
</evidence>
<dbReference type="PANTHER" id="PTHR13871">
    <property type="entry name" value="THIOREDOXIN"/>
    <property type="match status" value="1"/>
</dbReference>
<proteinExistence type="predicted"/>
<evidence type="ECO:0000256" key="5">
    <source>
        <dbReference type="ARBA" id="ARBA00047388"/>
    </source>
</evidence>
<comment type="catalytic activity">
    <reaction evidence="6">
        <text>[protein]-dithiol + NADP(+) = [protein]-disulfide + NADPH + H(+)</text>
        <dbReference type="Rhea" id="RHEA:18753"/>
        <dbReference type="Rhea" id="RHEA-COMP:10593"/>
        <dbReference type="Rhea" id="RHEA-COMP:10594"/>
        <dbReference type="ChEBI" id="CHEBI:15378"/>
        <dbReference type="ChEBI" id="CHEBI:29950"/>
        <dbReference type="ChEBI" id="CHEBI:50058"/>
        <dbReference type="ChEBI" id="CHEBI:57783"/>
        <dbReference type="ChEBI" id="CHEBI:58349"/>
        <dbReference type="EC" id="1.8.1.8"/>
    </reaction>
</comment>
<gene>
    <name evidence="9" type="ORF">DCAR_0418413</name>
</gene>
<evidence type="ECO:0000256" key="6">
    <source>
        <dbReference type="ARBA" id="ARBA00047804"/>
    </source>
</evidence>
<dbReference type="InterPro" id="IPR036249">
    <property type="entry name" value="Thioredoxin-like_sf"/>
</dbReference>
<reference evidence="9" key="1">
    <citation type="journal article" date="2016" name="Nat. Genet.">
        <title>A high-quality carrot genome assembly provides new insights into carotenoid accumulation and asterid genome evolution.</title>
        <authorList>
            <person name="Iorizzo M."/>
            <person name="Ellison S."/>
            <person name="Senalik D."/>
            <person name="Zeng P."/>
            <person name="Satapoomin P."/>
            <person name="Huang J."/>
            <person name="Bowman M."/>
            <person name="Iovene M."/>
            <person name="Sanseverino W."/>
            <person name="Cavagnaro P."/>
            <person name="Yildiz M."/>
            <person name="Macko-Podgorni A."/>
            <person name="Moranska E."/>
            <person name="Grzebelus E."/>
            <person name="Grzebelus D."/>
            <person name="Ashrafi H."/>
            <person name="Zheng Z."/>
            <person name="Cheng S."/>
            <person name="Spooner D."/>
            <person name="Van Deynze A."/>
            <person name="Simon P."/>
        </authorList>
    </citation>
    <scope>NUCLEOTIDE SEQUENCE</scope>
    <source>
        <tissue evidence="9">Leaf</tissue>
    </source>
</reference>
<keyword evidence="3" id="KW-0560">Oxidoreductase</keyword>
<evidence type="ECO:0000256" key="3">
    <source>
        <dbReference type="ARBA" id="ARBA00023002"/>
    </source>
</evidence>
<dbReference type="KEGG" id="dcr:108216543"/>
<dbReference type="EMBL" id="CP093346">
    <property type="protein sequence ID" value="WOG99066.1"/>
    <property type="molecule type" value="Genomic_DNA"/>
</dbReference>
<evidence type="ECO:0000256" key="7">
    <source>
        <dbReference type="SAM" id="MobiDB-lite"/>
    </source>
</evidence>
<name>A0AAF0X1S4_DAUCS</name>
<comment type="catalytic activity">
    <reaction evidence="5">
        <text>[protein]-dithiol + NAD(+) = [protein]-disulfide + NADH + H(+)</text>
        <dbReference type="Rhea" id="RHEA:18749"/>
        <dbReference type="Rhea" id="RHEA-COMP:10593"/>
        <dbReference type="Rhea" id="RHEA-COMP:10594"/>
        <dbReference type="ChEBI" id="CHEBI:15378"/>
        <dbReference type="ChEBI" id="CHEBI:29950"/>
        <dbReference type="ChEBI" id="CHEBI:50058"/>
        <dbReference type="ChEBI" id="CHEBI:57540"/>
        <dbReference type="ChEBI" id="CHEBI:57945"/>
        <dbReference type="EC" id="1.8.1.8"/>
    </reaction>
</comment>
<protein>
    <recommendedName>
        <fullName evidence="1">protein-disulfide reductase</fullName>
        <ecNumber evidence="1">1.8.1.8</ecNumber>
    </recommendedName>
</protein>
<evidence type="ECO:0000313" key="10">
    <source>
        <dbReference type="Proteomes" id="UP000077755"/>
    </source>
</evidence>
<dbReference type="InterPro" id="IPR052259">
    <property type="entry name" value="Nucleoredoxin-like"/>
</dbReference>
<dbReference type="SUPFAM" id="SSF52833">
    <property type="entry name" value="Thioredoxin-like"/>
    <property type="match status" value="1"/>
</dbReference>
<sequence>MKKSDISLRSCSTRKRKKIETDDEKGKNKKVKIQTLSHETLEQGGDESAEAIRSDMSLKSCSISERKNNGSKDEKGKKKKSSKKKIKKKKGSYMINLSALRFGRFVRRKKKTTQSCVNDSGPQWVVQKHPKAVREGDRVNLQQLLFTRDRDFLITYNNRRVQAKHLENKVIVLHFVPLVPWSEYWMRFETTILLDVYNALLPKGDFEVVFIGVELDTANAASNCPTPRECFENKFSIMPWIGIPFSDVKSRTDWETVFPLSGFLTRDTPASFVIDHTGMVLQCNANDIFHMYGARAYPFTDKRMECLLKEDAEARNHPSITKLLASSERNHLINKDNQAVPIHNLEDKVVGIYFYEDYPNHALTSEIQKAYEQLAQKNNFEIVLVYVHDSFATCERTSEKSYWKTLKKMPWLALPFQDPVCKKLQRVFDYPLYTCEDEDGPDHSLVIIGPQGKFVERYGADILKNYGIAAYPFTQKGVAKLEAERIKELKLDMFWSRKTTLIQKNGSTVQLSQLEGKRIIVIVEDDQHIPDAKFWRMLRARYLQVKGTGNEFEVVHICKNKERHSYGKNIAPISWLRHPSRHPSHRYGLNVLEIFTRVFRRGSVVGLLAFDRDGRLVRRTPYPSIVKENVDFPFGVMEEEFLRELVDRELEY</sequence>
<dbReference type="EC" id="1.8.1.8" evidence="1"/>
<dbReference type="PANTHER" id="PTHR13871:SF96">
    <property type="entry name" value="THIOREDOXIN DOMAIN-CONTAINING PROTEIN"/>
    <property type="match status" value="1"/>
</dbReference>